<comment type="similarity">
    <text evidence="2">Belongs to the TDE1 family.</text>
</comment>
<evidence type="ECO:0000256" key="2">
    <source>
        <dbReference type="ARBA" id="ARBA00006665"/>
    </source>
</evidence>
<feature type="transmembrane region" description="Helical" evidence="7">
    <location>
        <begin position="448"/>
        <end position="467"/>
    </location>
</feature>
<evidence type="ECO:0000256" key="5">
    <source>
        <dbReference type="ARBA" id="ARBA00023136"/>
    </source>
</evidence>
<feature type="transmembrane region" description="Helical" evidence="7">
    <location>
        <begin position="160"/>
        <end position="179"/>
    </location>
</feature>
<name>A0A8S3U7E1_MYTED</name>
<dbReference type="Proteomes" id="UP000683360">
    <property type="component" value="Unassembled WGS sequence"/>
</dbReference>
<gene>
    <name evidence="8" type="ORF">MEDL_49119</name>
</gene>
<evidence type="ECO:0000256" key="6">
    <source>
        <dbReference type="SAM" id="MobiDB-lite"/>
    </source>
</evidence>
<evidence type="ECO:0000256" key="1">
    <source>
        <dbReference type="ARBA" id="ARBA00004141"/>
    </source>
</evidence>
<feature type="transmembrane region" description="Helical" evidence="7">
    <location>
        <begin position="327"/>
        <end position="351"/>
    </location>
</feature>
<feature type="region of interest" description="Disordered" evidence="6">
    <location>
        <begin position="279"/>
        <end position="309"/>
    </location>
</feature>
<dbReference type="AlphaFoldDB" id="A0A8S3U7E1"/>
<dbReference type="Pfam" id="PF03348">
    <property type="entry name" value="Serinc"/>
    <property type="match status" value="2"/>
</dbReference>
<feature type="transmembrane region" description="Helical" evidence="7">
    <location>
        <begin position="409"/>
        <end position="427"/>
    </location>
</feature>
<evidence type="ECO:0000313" key="9">
    <source>
        <dbReference type="Proteomes" id="UP000683360"/>
    </source>
</evidence>
<reference evidence="8" key="1">
    <citation type="submission" date="2021-03" db="EMBL/GenBank/DDBJ databases">
        <authorList>
            <person name="Bekaert M."/>
        </authorList>
    </citation>
    <scope>NUCLEOTIDE SEQUENCE</scope>
</reference>
<evidence type="ECO:0000256" key="7">
    <source>
        <dbReference type="SAM" id="Phobius"/>
    </source>
</evidence>
<keyword evidence="9" id="KW-1185">Reference proteome</keyword>
<dbReference type="OrthoDB" id="5963193at2759"/>
<keyword evidence="5 7" id="KW-0472">Membrane</keyword>
<proteinExistence type="inferred from homology"/>
<protein>
    <submittedName>
        <fullName evidence="8">SERINC4_5</fullName>
    </submittedName>
</protein>
<organism evidence="8 9">
    <name type="scientific">Mytilus edulis</name>
    <name type="common">Blue mussel</name>
    <dbReference type="NCBI Taxonomy" id="6550"/>
    <lineage>
        <taxon>Eukaryota</taxon>
        <taxon>Metazoa</taxon>
        <taxon>Spiralia</taxon>
        <taxon>Lophotrochozoa</taxon>
        <taxon>Mollusca</taxon>
        <taxon>Bivalvia</taxon>
        <taxon>Autobranchia</taxon>
        <taxon>Pteriomorphia</taxon>
        <taxon>Mytilida</taxon>
        <taxon>Mytiloidea</taxon>
        <taxon>Mytilidae</taxon>
        <taxon>Mytilinae</taxon>
        <taxon>Mytilus</taxon>
    </lineage>
</organism>
<evidence type="ECO:0000256" key="3">
    <source>
        <dbReference type="ARBA" id="ARBA00022692"/>
    </source>
</evidence>
<feature type="transmembrane region" description="Helical" evidence="7">
    <location>
        <begin position="125"/>
        <end position="148"/>
    </location>
</feature>
<feature type="compositionally biased region" description="Polar residues" evidence="6">
    <location>
        <begin position="283"/>
        <end position="292"/>
    </location>
</feature>
<comment type="subcellular location">
    <subcellularLocation>
        <location evidence="1">Membrane</location>
        <topology evidence="1">Multi-pass membrane protein</topology>
    </subcellularLocation>
</comment>
<feature type="transmembrane region" description="Helical" evidence="7">
    <location>
        <begin position="36"/>
        <end position="60"/>
    </location>
</feature>
<dbReference type="PANTHER" id="PTHR10383:SF48">
    <property type="entry name" value="SERINE INCORPORATOR 1-LIKE"/>
    <property type="match status" value="1"/>
</dbReference>
<keyword evidence="3 7" id="KW-0812">Transmembrane</keyword>
<feature type="transmembrane region" description="Helical" evidence="7">
    <location>
        <begin position="72"/>
        <end position="90"/>
    </location>
</feature>
<evidence type="ECO:0000256" key="4">
    <source>
        <dbReference type="ARBA" id="ARBA00022989"/>
    </source>
</evidence>
<keyword evidence="4 7" id="KW-1133">Transmembrane helix</keyword>
<dbReference type="InterPro" id="IPR005016">
    <property type="entry name" value="TDE1/TMS"/>
</dbReference>
<accession>A0A8S3U7E1</accession>
<comment type="caution">
    <text evidence="8">The sequence shown here is derived from an EMBL/GenBank/DDBJ whole genome shotgun (WGS) entry which is preliminary data.</text>
</comment>
<dbReference type="GO" id="GO:0016020">
    <property type="term" value="C:membrane"/>
    <property type="evidence" value="ECO:0007669"/>
    <property type="project" value="UniProtKB-SubCell"/>
</dbReference>
<dbReference type="PANTHER" id="PTHR10383">
    <property type="entry name" value="SERINE INCORPORATOR"/>
    <property type="match status" value="1"/>
</dbReference>
<feature type="transmembrane region" description="Helical" evidence="7">
    <location>
        <begin position="185"/>
        <end position="207"/>
    </location>
</feature>
<evidence type="ECO:0000313" key="8">
    <source>
        <dbReference type="EMBL" id="CAG2236606.1"/>
    </source>
</evidence>
<dbReference type="EMBL" id="CAJPWZ010002362">
    <property type="protein sequence ID" value="CAG2236606.1"/>
    <property type="molecule type" value="Genomic_DNA"/>
</dbReference>
<sequence length="511" mass="57731">MGGCCSSQAQCCFWKASCGLCCFCLPPINESTTTRIMYTIFLLLAQCCFWKASCGLCCFCLPPINESTTTRIMYTIFFVIGFLVACFMLSPNFENAIMENIPGFNETCLELNAGANCGRLTGYKAVYRLCFGMVVYSFIMFITTLCVSSSAQCRGAWHNGFWLWKFLLLVGCCAGGFFVPSEYSIYWMYFGMVGGFIFILLQLILLVDFSHSWNANWTGLKKNKKSMVGYCDNKNNSLLQASIISTYVMYLTWSALSSEPPEEITMILETVRTRVLESMRQIDPSSTGSPPSDNELLRKMDHASGPQDSFHVMTNTTKIMCRPEPSFAYSEMVSAYAGLVITFIMAVYASLTSSKESHKLGIRRGSRENILEPRHENCSCCPVSIRHNPTEKGGQPVTYNENNGTSYNYAFFHFVFCLASLYVMMQLTNWYRPAESDINKFGLNWSAVWVKMGSSWTCVIVYLWVLFCRRCCPCCRDLSFPYKDDDEEIEVGESASLNHLPETITSRESVL</sequence>